<dbReference type="AlphaFoldDB" id="A0A2Z5GCS2"/>
<dbReference type="Proteomes" id="UP000253606">
    <property type="component" value="Plasmid pACPOL3"/>
</dbReference>
<proteinExistence type="predicted"/>
<name>A0A2Z5GCS2_9BACT</name>
<geneLocation type="plasmid" evidence="2">
    <name>pacpol3</name>
</geneLocation>
<evidence type="ECO:0000313" key="1">
    <source>
        <dbReference type="EMBL" id="AXC16376.1"/>
    </source>
</evidence>
<keyword evidence="2" id="KW-1185">Reference proteome</keyword>
<reference evidence="1 2" key="1">
    <citation type="journal article" date="2018" name="Front. Microbiol.">
        <title>Hydrolytic Capabilities as a Key to Environmental Success: Chitinolytic and Cellulolytic Acidobacteria From Acidic Sub-arctic Soils and Boreal Peatlands.</title>
        <authorList>
            <person name="Belova S.E."/>
            <person name="Ravin N.V."/>
            <person name="Pankratov T.A."/>
            <person name="Rakitin A.L."/>
            <person name="Ivanova A.A."/>
            <person name="Beletsky A.V."/>
            <person name="Mardanov A.V."/>
            <person name="Sinninghe Damste J.S."/>
            <person name="Dedysh S.N."/>
        </authorList>
    </citation>
    <scope>NUCLEOTIDE SEQUENCE [LARGE SCALE GENOMIC DNA]</scope>
    <source>
        <strain evidence="1 2">SBC82</strain>
        <plasmid evidence="2">pacpol3</plasmid>
    </source>
</reference>
<sequence length="38" mass="4244">MDAPNGAQPRLKNGDPVIVEGKLIPRRYKVDEVDHFAP</sequence>
<gene>
    <name evidence="1" type="ORF">ACPOL_7186</name>
</gene>
<dbReference type="KEGG" id="abas:ACPOL_7186"/>
<organism evidence="1 2">
    <name type="scientific">Acidisarcina polymorpha</name>
    <dbReference type="NCBI Taxonomy" id="2211140"/>
    <lineage>
        <taxon>Bacteria</taxon>
        <taxon>Pseudomonadati</taxon>
        <taxon>Acidobacteriota</taxon>
        <taxon>Terriglobia</taxon>
        <taxon>Terriglobales</taxon>
        <taxon>Acidobacteriaceae</taxon>
        <taxon>Acidisarcina</taxon>
    </lineage>
</organism>
<evidence type="ECO:0000313" key="2">
    <source>
        <dbReference type="Proteomes" id="UP000253606"/>
    </source>
</evidence>
<dbReference type="EMBL" id="CP030844">
    <property type="protein sequence ID" value="AXC16376.1"/>
    <property type="molecule type" value="Genomic_DNA"/>
</dbReference>
<keyword evidence="1" id="KW-0614">Plasmid</keyword>
<protein>
    <submittedName>
        <fullName evidence="1">Uncharacterized protein</fullName>
    </submittedName>
</protein>
<accession>A0A2Z5GCS2</accession>